<dbReference type="Pfam" id="PF25547">
    <property type="entry name" value="WXG100_2"/>
    <property type="match status" value="1"/>
</dbReference>
<evidence type="ECO:0000259" key="2">
    <source>
        <dbReference type="Pfam" id="PF25547"/>
    </source>
</evidence>
<reference evidence="3 4" key="1">
    <citation type="submission" date="2020-08" db="EMBL/GenBank/DDBJ databases">
        <title>Sequencing the genomes of 1000 actinobacteria strains.</title>
        <authorList>
            <person name="Klenk H.-P."/>
        </authorList>
    </citation>
    <scope>NUCLEOTIDE SEQUENCE [LARGE SCALE GENOMIC DNA]</scope>
    <source>
        <strain evidence="3 4">DSM 44230</strain>
    </source>
</reference>
<dbReference type="RefSeq" id="WP_185005551.1">
    <property type="nucleotide sequence ID" value="NZ_BAAAUI010000043.1"/>
</dbReference>
<organism evidence="3 4">
    <name type="scientific">Crossiella cryophila</name>
    <dbReference type="NCBI Taxonomy" id="43355"/>
    <lineage>
        <taxon>Bacteria</taxon>
        <taxon>Bacillati</taxon>
        <taxon>Actinomycetota</taxon>
        <taxon>Actinomycetes</taxon>
        <taxon>Pseudonocardiales</taxon>
        <taxon>Pseudonocardiaceae</taxon>
        <taxon>Crossiella</taxon>
    </lineage>
</organism>
<name>A0A7W7FWA4_9PSEU</name>
<dbReference type="InterPro" id="IPR057746">
    <property type="entry name" value="CpnT-like_N"/>
</dbReference>
<evidence type="ECO:0000313" key="4">
    <source>
        <dbReference type="Proteomes" id="UP000533598"/>
    </source>
</evidence>
<dbReference type="AlphaFoldDB" id="A0A7W7FWA4"/>
<comment type="caution">
    <text evidence="3">The sequence shown here is derived from an EMBL/GenBank/DDBJ whole genome shotgun (WGS) entry which is preliminary data.</text>
</comment>
<protein>
    <recommendedName>
        <fullName evidence="2">Outer membrane channel protein CpnT-like N-terminal domain-containing protein</fullName>
    </recommendedName>
</protein>
<proteinExistence type="predicted"/>
<dbReference type="EMBL" id="JACHMH010000001">
    <property type="protein sequence ID" value="MBB4679850.1"/>
    <property type="molecule type" value="Genomic_DNA"/>
</dbReference>
<gene>
    <name evidence="3" type="ORF">HNR67_005968</name>
</gene>
<sequence>MAIQEPDSGLWNEVRPRTEWPATDETMMRELSRSWAKTGATFERIGAEQPDARLVSGWTDGNGGTFRGKVEKLRGLVFANGVRMKELSWLTEQYGNDVAHAKTEIRAFIANREPFYAQVNGLFGFFADAQAKETLLREVANTINIFLAEMAGRIGARAQGAADLVLPDLVDSALDPPEGGGAIPPPLNPRGRGRRGDRPKNTAPRPEVPVLDGGSLAGVGRKIWANNNPSALIGTRTPEQLRALASRSDAVQLRDFYQAAADTNRGAETAPARVRLAQEIIDAWDG</sequence>
<dbReference type="Proteomes" id="UP000533598">
    <property type="component" value="Unassembled WGS sequence"/>
</dbReference>
<evidence type="ECO:0000256" key="1">
    <source>
        <dbReference type="SAM" id="MobiDB-lite"/>
    </source>
</evidence>
<feature type="region of interest" description="Disordered" evidence="1">
    <location>
        <begin position="175"/>
        <end position="211"/>
    </location>
</feature>
<keyword evidence="4" id="KW-1185">Reference proteome</keyword>
<feature type="domain" description="Outer membrane channel protein CpnT-like N-terminal" evidence="2">
    <location>
        <begin position="2"/>
        <end position="143"/>
    </location>
</feature>
<evidence type="ECO:0000313" key="3">
    <source>
        <dbReference type="EMBL" id="MBB4679850.1"/>
    </source>
</evidence>
<accession>A0A7W7FWA4</accession>